<dbReference type="EMBL" id="WUEZ01000002">
    <property type="protein sequence ID" value="NEI32723.1"/>
    <property type="molecule type" value="Genomic_DNA"/>
</dbReference>
<dbReference type="PANTHER" id="PTHR48106">
    <property type="entry name" value="QUINONE OXIDOREDUCTASE PIG3-RELATED"/>
    <property type="match status" value="1"/>
</dbReference>
<evidence type="ECO:0000313" key="3">
    <source>
        <dbReference type="EMBL" id="NEI32723.1"/>
    </source>
</evidence>
<dbReference type="Gene3D" id="3.90.180.10">
    <property type="entry name" value="Medium-chain alcohol dehydrogenases, catalytic domain"/>
    <property type="match status" value="1"/>
</dbReference>
<accession>A0A6P0AYS9</accession>
<dbReference type="GO" id="GO:0016651">
    <property type="term" value="F:oxidoreductase activity, acting on NAD(P)H"/>
    <property type="evidence" value="ECO:0007669"/>
    <property type="project" value="TreeGrafter"/>
</dbReference>
<organism evidence="3 4">
    <name type="scientific">Rhizobium leguminosarum</name>
    <dbReference type="NCBI Taxonomy" id="384"/>
    <lineage>
        <taxon>Bacteria</taxon>
        <taxon>Pseudomonadati</taxon>
        <taxon>Pseudomonadota</taxon>
        <taxon>Alphaproteobacteria</taxon>
        <taxon>Hyphomicrobiales</taxon>
        <taxon>Rhizobiaceae</taxon>
        <taxon>Rhizobium/Agrobacterium group</taxon>
        <taxon>Rhizobium</taxon>
    </lineage>
</organism>
<keyword evidence="2" id="KW-0560">Oxidoreductase</keyword>
<dbReference type="GO" id="GO:0070402">
    <property type="term" value="F:NADPH binding"/>
    <property type="evidence" value="ECO:0007669"/>
    <property type="project" value="TreeGrafter"/>
</dbReference>
<dbReference type="Gene3D" id="3.40.50.720">
    <property type="entry name" value="NAD(P)-binding Rossmann-like Domain"/>
    <property type="match status" value="1"/>
</dbReference>
<dbReference type="InterPro" id="IPR036291">
    <property type="entry name" value="NAD(P)-bd_dom_sf"/>
</dbReference>
<keyword evidence="1" id="KW-0521">NADP</keyword>
<evidence type="ECO:0000313" key="4">
    <source>
        <dbReference type="Proteomes" id="UP000471560"/>
    </source>
</evidence>
<dbReference type="RefSeq" id="WP_164575398.1">
    <property type="nucleotide sequence ID" value="NZ_WUEZ01000002.1"/>
</dbReference>
<dbReference type="SUPFAM" id="SSF51735">
    <property type="entry name" value="NAD(P)-binding Rossmann-fold domains"/>
    <property type="match status" value="1"/>
</dbReference>
<proteinExistence type="predicted"/>
<protein>
    <submittedName>
        <fullName evidence="3">Zn-dependent oxidoreductase</fullName>
    </submittedName>
</protein>
<name>A0A6P0AYS9_RHILE</name>
<evidence type="ECO:0000256" key="1">
    <source>
        <dbReference type="ARBA" id="ARBA00022857"/>
    </source>
</evidence>
<dbReference type="InterPro" id="IPR011032">
    <property type="entry name" value="GroES-like_sf"/>
</dbReference>
<reference evidence="3 4" key="1">
    <citation type="submission" date="2019-12" db="EMBL/GenBank/DDBJ databases">
        <title>Rhizobium genotypes associated with high levels of biological nitrogen fixation by grain legumes in a temperate-maritime cropping system.</title>
        <authorList>
            <person name="Maluk M."/>
            <person name="Francesc Ferrando Molina F."/>
            <person name="Lopez Del Egido L."/>
            <person name="Lafos M."/>
            <person name="Langarica-Fuentes A."/>
            <person name="Gebre Yohannes G."/>
            <person name="Young M.W."/>
            <person name="Martin P."/>
            <person name="Gantlett R."/>
            <person name="Kenicer G."/>
            <person name="Hawes C."/>
            <person name="Begg G.S."/>
            <person name="Quilliam R.S."/>
            <person name="Squire G.R."/>
            <person name="Poole P.S."/>
            <person name="Young P.W."/>
            <person name="Iannetta P.M."/>
            <person name="James E.K."/>
        </authorList>
    </citation>
    <scope>NUCLEOTIDE SEQUENCE [LARGE SCALE GENOMIC DNA]</scope>
    <source>
        <strain evidence="3 4">JHI1096</strain>
    </source>
</reference>
<dbReference type="Proteomes" id="UP000471560">
    <property type="component" value="Unassembled WGS sequence"/>
</dbReference>
<dbReference type="SUPFAM" id="SSF50129">
    <property type="entry name" value="GroES-like"/>
    <property type="match status" value="1"/>
</dbReference>
<gene>
    <name evidence="3" type="ORF">GR204_01665</name>
</gene>
<comment type="caution">
    <text evidence="3">The sequence shown here is derived from an EMBL/GenBank/DDBJ whole genome shotgun (WGS) entry which is preliminary data.</text>
</comment>
<sequence length="332" mass="35423">MKAICVTSTRGLEVRDVPTPADPPAGHVLIDMDASAINHGDKAFLAGPLAGGNVVPTSRYDVWGASGTGVVVAIGAGVPADLLGRTVAIYKSLGWSSETIGLWCERAQVPYTCCVVLPTHVRPRDYCGSLVNIMAAYAFLSEVRATGHQGIIVTAGRSATARALASLARRWDMPAVFVVRTAATEQHRFMGDAEHVLALTSNNFENELAAAAAKLGTTAVFDGVGGKLISRIVPILPMNTTLYVYGFLGGAEPVSFSTSMIMAKNLTIQRFRVYESKTVKDPRRLAVALDELANVIDDSLFTTKIGREFSFEEIGQAMVFESDMGEKAVLVP</sequence>
<evidence type="ECO:0000256" key="2">
    <source>
        <dbReference type="ARBA" id="ARBA00023002"/>
    </source>
</evidence>
<dbReference type="PANTHER" id="PTHR48106:SF18">
    <property type="entry name" value="QUINONE OXIDOREDUCTASE PIG3"/>
    <property type="match status" value="1"/>
</dbReference>
<dbReference type="AlphaFoldDB" id="A0A6P0AYS9"/>